<sequence length="269" mass="28635">MAIKDGTFIWHELMTTDTAAAQKFYGDVVGWTFKSPPPGMGMPDVPYTLISTNGQDVGGMMAQSDTCGGGEAKPGWLGSVKVDDVDATAAKVKDLGGMIYYEPTDIPGVGRFAIAGDPGGGTICLLKIDGMPDKDPDPNGQMAIGHTGWNELHSTDWEKSFGFFQKMFGWTKSTAMDMGPMGTYQLFATDGKTGDDARAVGGMMTKMPEIPMPGWLFYFNVDAIDAAIDRVKAGGGEVLMGPHEVPGGAWIIQGRDPQGAMFALVSTKR</sequence>
<dbReference type="PROSITE" id="PS51819">
    <property type="entry name" value="VOC"/>
    <property type="match status" value="2"/>
</dbReference>
<dbReference type="RefSeq" id="WP_114956254.1">
    <property type="nucleotide sequence ID" value="NZ_JBHSJF010000008.1"/>
</dbReference>
<dbReference type="SUPFAM" id="SSF54593">
    <property type="entry name" value="Glyoxalase/Bleomycin resistance protein/Dihydroxybiphenyl dioxygenase"/>
    <property type="match status" value="2"/>
</dbReference>
<dbReference type="Gene3D" id="3.10.180.10">
    <property type="entry name" value="2,3-Dihydroxybiphenyl 1,2-Dioxygenase, domain 1"/>
    <property type="match status" value="2"/>
</dbReference>
<evidence type="ECO:0000313" key="3">
    <source>
        <dbReference type="Proteomes" id="UP001595796"/>
    </source>
</evidence>
<dbReference type="InterPro" id="IPR037523">
    <property type="entry name" value="VOC_core"/>
</dbReference>
<dbReference type="CDD" id="cd07247">
    <property type="entry name" value="SgaA_N_like"/>
    <property type="match status" value="2"/>
</dbReference>
<dbReference type="Pfam" id="PF00903">
    <property type="entry name" value="Glyoxalase"/>
    <property type="match status" value="1"/>
</dbReference>
<feature type="domain" description="VOC" evidence="1">
    <location>
        <begin position="7"/>
        <end position="128"/>
    </location>
</feature>
<dbReference type="PANTHER" id="PTHR33993">
    <property type="entry name" value="GLYOXALASE-RELATED"/>
    <property type="match status" value="1"/>
</dbReference>
<accession>A0ABV9Z9V2</accession>
<dbReference type="InterPro" id="IPR052164">
    <property type="entry name" value="Anthracycline_SecMetBiosynth"/>
</dbReference>
<protein>
    <submittedName>
        <fullName evidence="2">VOC family protein</fullName>
    </submittedName>
</protein>
<dbReference type="InterPro" id="IPR004360">
    <property type="entry name" value="Glyas_Fos-R_dOase_dom"/>
</dbReference>
<evidence type="ECO:0000313" key="2">
    <source>
        <dbReference type="EMBL" id="MFC5069731.1"/>
    </source>
</evidence>
<dbReference type="Pfam" id="PF22677">
    <property type="entry name" value="Ble-like_N"/>
    <property type="match status" value="1"/>
</dbReference>
<dbReference type="InterPro" id="IPR053863">
    <property type="entry name" value="Glyoxy/Ble-like_N"/>
</dbReference>
<dbReference type="EMBL" id="JBHSJF010000008">
    <property type="protein sequence ID" value="MFC5069731.1"/>
    <property type="molecule type" value="Genomic_DNA"/>
</dbReference>
<evidence type="ECO:0000259" key="1">
    <source>
        <dbReference type="PROSITE" id="PS51819"/>
    </source>
</evidence>
<keyword evidence="3" id="KW-1185">Reference proteome</keyword>
<organism evidence="2 3">
    <name type="scientific">Flaviflagellibacter deserti</name>
    <dbReference type="NCBI Taxonomy" id="2267266"/>
    <lineage>
        <taxon>Bacteria</taxon>
        <taxon>Pseudomonadati</taxon>
        <taxon>Pseudomonadota</taxon>
        <taxon>Alphaproteobacteria</taxon>
        <taxon>Hyphomicrobiales</taxon>
        <taxon>Flaviflagellibacter</taxon>
    </lineage>
</organism>
<name>A0ABV9Z9V2_9HYPH</name>
<proteinExistence type="predicted"/>
<feature type="domain" description="VOC" evidence="1">
    <location>
        <begin position="143"/>
        <end position="267"/>
    </location>
</feature>
<reference evidence="3" key="1">
    <citation type="journal article" date="2019" name="Int. J. Syst. Evol. Microbiol.">
        <title>The Global Catalogue of Microorganisms (GCM) 10K type strain sequencing project: providing services to taxonomists for standard genome sequencing and annotation.</title>
        <authorList>
            <consortium name="The Broad Institute Genomics Platform"/>
            <consortium name="The Broad Institute Genome Sequencing Center for Infectious Disease"/>
            <person name="Wu L."/>
            <person name="Ma J."/>
        </authorList>
    </citation>
    <scope>NUCLEOTIDE SEQUENCE [LARGE SCALE GENOMIC DNA]</scope>
    <source>
        <strain evidence="3">CGMCC 1.16444</strain>
    </source>
</reference>
<gene>
    <name evidence="2" type="ORF">ACFPFW_17085</name>
</gene>
<dbReference type="PANTHER" id="PTHR33993:SF14">
    <property type="entry name" value="GB|AAF24581.1"/>
    <property type="match status" value="1"/>
</dbReference>
<dbReference type="Proteomes" id="UP001595796">
    <property type="component" value="Unassembled WGS sequence"/>
</dbReference>
<dbReference type="InterPro" id="IPR029068">
    <property type="entry name" value="Glyas_Bleomycin-R_OHBP_Dase"/>
</dbReference>
<comment type="caution">
    <text evidence="2">The sequence shown here is derived from an EMBL/GenBank/DDBJ whole genome shotgun (WGS) entry which is preliminary data.</text>
</comment>